<evidence type="ECO:0000256" key="11">
    <source>
        <dbReference type="ARBA" id="ARBA00049339"/>
    </source>
</evidence>
<feature type="coiled-coil region" evidence="14">
    <location>
        <begin position="7"/>
        <end position="34"/>
    </location>
</feature>
<evidence type="ECO:0000256" key="3">
    <source>
        <dbReference type="ARBA" id="ARBA00012837"/>
    </source>
</evidence>
<dbReference type="AlphaFoldDB" id="T1IQB8"/>
<evidence type="ECO:0000256" key="10">
    <source>
        <dbReference type="ARBA" id="ARBA00033033"/>
    </source>
</evidence>
<sequence>MDVELIVNEYTQKAEKAEADIKKLSKELEGVKTSVGTRQGLGSKSHEFEKALLENTKLKCRLDILKRACSLEESKNTSLNDIMSASIQNILRDLFVIAIKDSFDSIDDPIFVIHRSQNEKFGDYDCNAAMQLNPLLKSLKGISIPPREIANRIIASVPRNDVIERTEIAGPGFINIFLKNEFIQQRLHGILLRGVSSPYHGPKLSVAVDFSSPNIAKEMHVGHLRSTIIGDSICRVLEFVGHNVTRINHVGDWGTQFGMLIAHLQDEFPNYLTVSPPIQDLQSFYKQSKVRFDEDEEFKKRAYACVVKLQNHHPDFIKAWKLICDVSRKDFEAIYKLLDIKLIERGESFYQDMMVDVVKELEDKGFLEEDNGRKIMFSKEQDIPLTIVKSDGGFTYDTSDMAAIRHRVRDEKHDRCIYVVDAGQTQHFLSIFACAKFAGFFDPEKVRVEHAQFGVVLGEDKKKFKTRSGDTVRLVDLLNEGLNRSLLKLKEKNRDTVLTNDELVAAQKAVAFGCIKYADLSHNRTNDYIFSFDKMLDDKGNTAAYLLYAYTRICSIARTAQVSSEELRKAAEKGPPIFDHPKEWKLAKLLLHFSDVILQCLDDLLIHSICDYLYEISTTFTEFYDKCYCIEKDKQTGKRNNQSEYWSIAAV</sequence>
<evidence type="ECO:0000256" key="13">
    <source>
        <dbReference type="RuleBase" id="RU363038"/>
    </source>
</evidence>
<comment type="catalytic activity">
    <reaction evidence="11">
        <text>tRNA(Arg) + L-arginine + ATP = L-arginyl-tRNA(Arg) + AMP + diphosphate</text>
        <dbReference type="Rhea" id="RHEA:20301"/>
        <dbReference type="Rhea" id="RHEA-COMP:9658"/>
        <dbReference type="Rhea" id="RHEA-COMP:9673"/>
        <dbReference type="ChEBI" id="CHEBI:30616"/>
        <dbReference type="ChEBI" id="CHEBI:32682"/>
        <dbReference type="ChEBI" id="CHEBI:33019"/>
        <dbReference type="ChEBI" id="CHEBI:78442"/>
        <dbReference type="ChEBI" id="CHEBI:78513"/>
        <dbReference type="ChEBI" id="CHEBI:456215"/>
        <dbReference type="EC" id="6.1.1.19"/>
    </reaction>
</comment>
<organism evidence="17 18">
    <name type="scientific">Strigamia maritima</name>
    <name type="common">European centipede</name>
    <name type="synonym">Geophilus maritimus</name>
    <dbReference type="NCBI Taxonomy" id="126957"/>
    <lineage>
        <taxon>Eukaryota</taxon>
        <taxon>Metazoa</taxon>
        <taxon>Ecdysozoa</taxon>
        <taxon>Arthropoda</taxon>
        <taxon>Myriapoda</taxon>
        <taxon>Chilopoda</taxon>
        <taxon>Pleurostigmophora</taxon>
        <taxon>Geophilomorpha</taxon>
        <taxon>Linotaeniidae</taxon>
        <taxon>Strigamia</taxon>
    </lineage>
</organism>
<evidence type="ECO:0000256" key="9">
    <source>
        <dbReference type="ARBA" id="ARBA00023146"/>
    </source>
</evidence>
<dbReference type="PANTHER" id="PTHR11956:SF5">
    <property type="entry name" value="ARGININE--TRNA LIGASE, CYTOPLASMIC"/>
    <property type="match status" value="1"/>
</dbReference>
<dbReference type="InterPro" id="IPR009080">
    <property type="entry name" value="tRNAsynth_Ia_anticodon-bd"/>
</dbReference>
<dbReference type="STRING" id="126957.T1IQB8"/>
<reference evidence="18" key="1">
    <citation type="submission" date="2011-05" db="EMBL/GenBank/DDBJ databases">
        <authorList>
            <person name="Richards S.R."/>
            <person name="Qu J."/>
            <person name="Jiang H."/>
            <person name="Jhangiani S.N."/>
            <person name="Agravi P."/>
            <person name="Goodspeed R."/>
            <person name="Gross S."/>
            <person name="Mandapat C."/>
            <person name="Jackson L."/>
            <person name="Mathew T."/>
            <person name="Pu L."/>
            <person name="Thornton R."/>
            <person name="Saada N."/>
            <person name="Wilczek-Boney K.B."/>
            <person name="Lee S."/>
            <person name="Kovar C."/>
            <person name="Wu Y."/>
            <person name="Scherer S.E."/>
            <person name="Worley K.C."/>
            <person name="Muzny D.M."/>
            <person name="Gibbs R."/>
        </authorList>
    </citation>
    <scope>NUCLEOTIDE SEQUENCE</scope>
    <source>
        <strain evidence="18">Brora</strain>
    </source>
</reference>
<dbReference type="GO" id="GO:0017101">
    <property type="term" value="C:aminoacyl-tRNA synthetase multienzyme complex"/>
    <property type="evidence" value="ECO:0007669"/>
    <property type="project" value="UniProtKB-ARBA"/>
</dbReference>
<dbReference type="EnsemblMetazoa" id="SMAR003229-RA">
    <property type="protein sequence ID" value="SMAR003229-PA"/>
    <property type="gene ID" value="SMAR003229"/>
</dbReference>
<dbReference type="NCBIfam" id="TIGR00456">
    <property type="entry name" value="argS"/>
    <property type="match status" value="1"/>
</dbReference>
<dbReference type="SMART" id="SM00836">
    <property type="entry name" value="DALR_1"/>
    <property type="match status" value="1"/>
</dbReference>
<keyword evidence="4" id="KW-0963">Cytoplasm</keyword>
<keyword evidence="5 13" id="KW-0436">Ligase</keyword>
<keyword evidence="7 13" id="KW-0067">ATP-binding</keyword>
<dbReference type="Pfam" id="PF03485">
    <property type="entry name" value="Arg_tRNA_synt_N"/>
    <property type="match status" value="1"/>
</dbReference>
<comment type="subcellular location">
    <subcellularLocation>
        <location evidence="1">Cytoplasm</location>
        <location evidence="1">Cytosol</location>
    </subcellularLocation>
</comment>
<accession>T1IQB8</accession>
<dbReference type="EMBL" id="JH431303">
    <property type="status" value="NOT_ANNOTATED_CDS"/>
    <property type="molecule type" value="Genomic_DNA"/>
</dbReference>
<dbReference type="eggNOG" id="KOG4426">
    <property type="taxonomic scope" value="Eukaryota"/>
</dbReference>
<dbReference type="GO" id="GO:0004814">
    <property type="term" value="F:arginine-tRNA ligase activity"/>
    <property type="evidence" value="ECO:0007669"/>
    <property type="project" value="UniProtKB-EC"/>
</dbReference>
<dbReference type="InterPro" id="IPR035684">
    <property type="entry name" value="ArgRS_core"/>
</dbReference>
<dbReference type="PANTHER" id="PTHR11956">
    <property type="entry name" value="ARGINYL-TRNA SYNTHETASE"/>
    <property type="match status" value="1"/>
</dbReference>
<evidence type="ECO:0000256" key="14">
    <source>
        <dbReference type="SAM" id="Coils"/>
    </source>
</evidence>
<dbReference type="Pfam" id="PF05746">
    <property type="entry name" value="DALR_1"/>
    <property type="match status" value="1"/>
</dbReference>
<dbReference type="OMA" id="NKPLHLG"/>
<keyword evidence="14" id="KW-0175">Coiled coil</keyword>
<dbReference type="CDD" id="cd00671">
    <property type="entry name" value="ArgRS_core"/>
    <property type="match status" value="1"/>
</dbReference>
<dbReference type="Gene3D" id="1.10.730.10">
    <property type="entry name" value="Isoleucyl-tRNA Synthetase, Domain 1"/>
    <property type="match status" value="1"/>
</dbReference>
<dbReference type="SUPFAM" id="SSF55190">
    <property type="entry name" value="Arginyl-tRNA synthetase (ArgRS), N-terminal 'additional' domain"/>
    <property type="match status" value="1"/>
</dbReference>
<evidence type="ECO:0000259" key="16">
    <source>
        <dbReference type="SMART" id="SM01016"/>
    </source>
</evidence>
<name>T1IQB8_STRMM</name>
<dbReference type="FunFam" id="3.40.50.620:FF:000084">
    <property type="entry name" value="arginine--tRNA ligase, cytoplasmic"/>
    <property type="match status" value="1"/>
</dbReference>
<evidence type="ECO:0000256" key="5">
    <source>
        <dbReference type="ARBA" id="ARBA00022598"/>
    </source>
</evidence>
<dbReference type="InterPro" id="IPR008909">
    <property type="entry name" value="DALR_anticod-bd"/>
</dbReference>
<dbReference type="GO" id="GO:0005524">
    <property type="term" value="F:ATP binding"/>
    <property type="evidence" value="ECO:0007669"/>
    <property type="project" value="UniProtKB-KW"/>
</dbReference>
<evidence type="ECO:0000256" key="12">
    <source>
        <dbReference type="ARBA" id="ARBA00071644"/>
    </source>
</evidence>
<evidence type="ECO:0000313" key="18">
    <source>
        <dbReference type="Proteomes" id="UP000014500"/>
    </source>
</evidence>
<dbReference type="Gene3D" id="3.30.1360.70">
    <property type="entry name" value="Arginyl tRNA synthetase N-terminal domain"/>
    <property type="match status" value="1"/>
</dbReference>
<keyword evidence="18" id="KW-1185">Reference proteome</keyword>
<dbReference type="Proteomes" id="UP000014500">
    <property type="component" value="Unassembled WGS sequence"/>
</dbReference>
<dbReference type="SUPFAM" id="SSF47323">
    <property type="entry name" value="Anticodon-binding domain of a subclass of class I aminoacyl-tRNA synthetases"/>
    <property type="match status" value="1"/>
</dbReference>
<protein>
    <recommendedName>
        <fullName evidence="12">Probable arginine--tRNA ligase, cytoplasmic</fullName>
        <ecNumber evidence="3">6.1.1.19</ecNumber>
    </recommendedName>
    <alternativeName>
        <fullName evidence="10">Arginyl-tRNA synthetase</fullName>
    </alternativeName>
</protein>
<keyword evidence="6 13" id="KW-0547">Nucleotide-binding</keyword>
<dbReference type="SMART" id="SM01016">
    <property type="entry name" value="Arg_tRNA_synt_N"/>
    <property type="match status" value="1"/>
</dbReference>
<evidence type="ECO:0000256" key="1">
    <source>
        <dbReference type="ARBA" id="ARBA00004514"/>
    </source>
</evidence>
<feature type="domain" description="DALR anticodon binding" evidence="15">
    <location>
        <begin position="546"/>
        <end position="651"/>
    </location>
</feature>
<keyword evidence="8 13" id="KW-0648">Protein biosynthesis</keyword>
<dbReference type="PhylomeDB" id="T1IQB8"/>
<dbReference type="GO" id="GO:0005829">
    <property type="term" value="C:cytosol"/>
    <property type="evidence" value="ECO:0007669"/>
    <property type="project" value="UniProtKB-SubCell"/>
</dbReference>
<dbReference type="FunFam" id="3.30.1360.70:FF:000002">
    <property type="entry name" value="arginine--tRNA ligase, cytoplasmic"/>
    <property type="match status" value="1"/>
</dbReference>
<evidence type="ECO:0000256" key="2">
    <source>
        <dbReference type="ARBA" id="ARBA00005594"/>
    </source>
</evidence>
<dbReference type="InterPro" id="IPR014729">
    <property type="entry name" value="Rossmann-like_a/b/a_fold"/>
</dbReference>
<dbReference type="InterPro" id="IPR005148">
    <property type="entry name" value="Arg-tRNA-synth_N"/>
</dbReference>
<evidence type="ECO:0000256" key="4">
    <source>
        <dbReference type="ARBA" id="ARBA00022490"/>
    </source>
</evidence>
<dbReference type="PROSITE" id="PS00178">
    <property type="entry name" value="AA_TRNA_LIGASE_I"/>
    <property type="match status" value="1"/>
</dbReference>
<dbReference type="InterPro" id="IPR001278">
    <property type="entry name" value="Arg-tRNA-ligase"/>
</dbReference>
<comment type="similarity">
    <text evidence="2 13">Belongs to the class-I aminoacyl-tRNA synthetase family.</text>
</comment>
<feature type="domain" description="Arginyl tRNA synthetase N-terminal" evidence="16">
    <location>
        <begin position="89"/>
        <end position="178"/>
    </location>
</feature>
<dbReference type="Pfam" id="PF00750">
    <property type="entry name" value="tRNA-synt_1d"/>
    <property type="match status" value="1"/>
</dbReference>
<dbReference type="HOGENOM" id="CLU_006406_5_1_1"/>
<dbReference type="GO" id="GO:0006420">
    <property type="term" value="P:arginyl-tRNA aminoacylation"/>
    <property type="evidence" value="ECO:0007669"/>
    <property type="project" value="InterPro"/>
</dbReference>
<evidence type="ECO:0000256" key="7">
    <source>
        <dbReference type="ARBA" id="ARBA00022840"/>
    </source>
</evidence>
<dbReference type="Gene3D" id="3.40.50.620">
    <property type="entry name" value="HUPs"/>
    <property type="match status" value="1"/>
</dbReference>
<keyword evidence="9 13" id="KW-0030">Aminoacyl-tRNA synthetase</keyword>
<proteinExistence type="inferred from homology"/>
<dbReference type="EC" id="6.1.1.19" evidence="3"/>
<reference evidence="17" key="2">
    <citation type="submission" date="2015-02" db="UniProtKB">
        <authorList>
            <consortium name="EnsemblMetazoa"/>
        </authorList>
    </citation>
    <scope>IDENTIFICATION</scope>
</reference>
<evidence type="ECO:0000256" key="6">
    <source>
        <dbReference type="ARBA" id="ARBA00022741"/>
    </source>
</evidence>
<dbReference type="InterPro" id="IPR036695">
    <property type="entry name" value="Arg-tRNA-synth_N_sf"/>
</dbReference>
<dbReference type="InterPro" id="IPR001412">
    <property type="entry name" value="aa-tRNA-synth_I_CS"/>
</dbReference>
<evidence type="ECO:0000313" key="17">
    <source>
        <dbReference type="EnsemblMetazoa" id="SMAR003229-PA"/>
    </source>
</evidence>
<evidence type="ECO:0000259" key="15">
    <source>
        <dbReference type="SMART" id="SM00836"/>
    </source>
</evidence>
<dbReference type="PRINTS" id="PR01038">
    <property type="entry name" value="TRNASYNTHARG"/>
</dbReference>
<evidence type="ECO:0000256" key="8">
    <source>
        <dbReference type="ARBA" id="ARBA00022917"/>
    </source>
</evidence>
<dbReference type="SUPFAM" id="SSF52374">
    <property type="entry name" value="Nucleotidylyl transferase"/>
    <property type="match status" value="1"/>
</dbReference>